<name>A0A9Q1KHN5_9CARY</name>
<proteinExistence type="predicted"/>
<dbReference type="AlphaFoldDB" id="A0A9Q1KHN5"/>
<dbReference type="PANTHER" id="PTHR31681:SF39">
    <property type="entry name" value="OS01G0785900 PROTEIN"/>
    <property type="match status" value="1"/>
</dbReference>
<dbReference type="PANTHER" id="PTHR31681">
    <property type="entry name" value="C2H2-LIKE ZINC FINGER PROTEIN"/>
    <property type="match status" value="1"/>
</dbReference>
<evidence type="ECO:0000313" key="2">
    <source>
        <dbReference type="EMBL" id="KAJ8443049.1"/>
    </source>
</evidence>
<evidence type="ECO:0000256" key="1">
    <source>
        <dbReference type="SAM" id="SignalP"/>
    </source>
</evidence>
<reference evidence="2" key="1">
    <citation type="submission" date="2022-04" db="EMBL/GenBank/DDBJ databases">
        <title>Carnegiea gigantea Genome sequencing and assembly v2.</title>
        <authorList>
            <person name="Copetti D."/>
            <person name="Sanderson M.J."/>
            <person name="Burquez A."/>
            <person name="Wojciechowski M.F."/>
        </authorList>
    </citation>
    <scope>NUCLEOTIDE SEQUENCE</scope>
    <source>
        <strain evidence="2">SGP5-SGP5p</strain>
        <tissue evidence="2">Aerial part</tissue>
    </source>
</reference>
<gene>
    <name evidence="2" type="ORF">Cgig2_004254</name>
</gene>
<protein>
    <submittedName>
        <fullName evidence="2">Uncharacterized protein</fullName>
    </submittedName>
</protein>
<dbReference type="OrthoDB" id="9514740at2759"/>
<feature type="chain" id="PRO_5040209733" evidence="1">
    <location>
        <begin position="21"/>
        <end position="191"/>
    </location>
</feature>
<sequence length="191" mass="22138">MKTYRSKLMIFSILFLPTVSEVLEGDSYRKVIEMIFRSGWTSFENQARIERILTAHNPQAKLPQFEEYREMVKIRANRLQHSRKYPRCLADGNELLRFHGTTLSYQLGIRGIEDHSLFSIFTTSTSERAYRSIEIEAMETGNPNKASRRALVVYRVYAGRVHKPTFLLWLFGTGTPFETEGIPAHTQEFGP</sequence>
<organism evidence="2 3">
    <name type="scientific">Carnegiea gigantea</name>
    <dbReference type="NCBI Taxonomy" id="171969"/>
    <lineage>
        <taxon>Eukaryota</taxon>
        <taxon>Viridiplantae</taxon>
        <taxon>Streptophyta</taxon>
        <taxon>Embryophyta</taxon>
        <taxon>Tracheophyta</taxon>
        <taxon>Spermatophyta</taxon>
        <taxon>Magnoliopsida</taxon>
        <taxon>eudicotyledons</taxon>
        <taxon>Gunneridae</taxon>
        <taxon>Pentapetalae</taxon>
        <taxon>Caryophyllales</taxon>
        <taxon>Cactineae</taxon>
        <taxon>Cactaceae</taxon>
        <taxon>Cactoideae</taxon>
        <taxon>Echinocereeae</taxon>
        <taxon>Carnegiea</taxon>
    </lineage>
</organism>
<comment type="caution">
    <text evidence="2">The sequence shown here is derived from an EMBL/GenBank/DDBJ whole genome shotgun (WGS) entry which is preliminary data.</text>
</comment>
<evidence type="ECO:0000313" key="3">
    <source>
        <dbReference type="Proteomes" id="UP001153076"/>
    </source>
</evidence>
<dbReference type="Proteomes" id="UP001153076">
    <property type="component" value="Unassembled WGS sequence"/>
</dbReference>
<keyword evidence="1" id="KW-0732">Signal</keyword>
<dbReference type="EMBL" id="JAKOGI010000127">
    <property type="protein sequence ID" value="KAJ8443049.1"/>
    <property type="molecule type" value="Genomic_DNA"/>
</dbReference>
<accession>A0A9Q1KHN5</accession>
<dbReference type="SUPFAM" id="SSF56399">
    <property type="entry name" value="ADP-ribosylation"/>
    <property type="match status" value="1"/>
</dbReference>
<feature type="signal peptide" evidence="1">
    <location>
        <begin position="1"/>
        <end position="20"/>
    </location>
</feature>
<keyword evidence="3" id="KW-1185">Reference proteome</keyword>